<name>A0A482T6I6_HALHI</name>
<dbReference type="AlphaFoldDB" id="A0A482T6I6"/>
<dbReference type="EMBL" id="RZIG01000002">
    <property type="protein sequence ID" value="RYJ09942.1"/>
    <property type="molecule type" value="Genomic_DNA"/>
</dbReference>
<reference evidence="1 2" key="1">
    <citation type="submission" date="2018-12" db="EMBL/GenBank/DDBJ databases">
        <title>Draft genome sequence of Haloarcula hispinica strain 18.1, an halophilic archaeon isolated from Chott El Jerid of Southern Tunisia.</title>
        <authorList>
            <person name="Najjari A."/>
            <person name="Ben Dhia O."/>
            <person name="Ferjani R."/>
            <person name="Mahjoubi M."/>
            <person name="Sghaier H."/>
            <person name="Elshahed M."/>
            <person name="Ouzari H.I."/>
            <person name="Cherid A."/>
            <person name="Youssef N."/>
        </authorList>
    </citation>
    <scope>NUCLEOTIDE SEQUENCE [LARGE SCALE GENOMIC DNA]</scope>
    <source>
        <strain evidence="1 2">18.1</strain>
    </source>
</reference>
<protein>
    <submittedName>
        <fullName evidence="1">Uncharacterized protein</fullName>
    </submittedName>
</protein>
<dbReference type="Proteomes" id="UP000293535">
    <property type="component" value="Unassembled WGS sequence"/>
</dbReference>
<comment type="caution">
    <text evidence="1">The sequence shown here is derived from an EMBL/GenBank/DDBJ whole genome shotgun (WGS) entry which is preliminary data.</text>
</comment>
<organism evidence="1 2">
    <name type="scientific">Haloarcula hispanica</name>
    <dbReference type="NCBI Taxonomy" id="51589"/>
    <lineage>
        <taxon>Archaea</taxon>
        <taxon>Methanobacteriati</taxon>
        <taxon>Methanobacteriota</taxon>
        <taxon>Stenosarchaea group</taxon>
        <taxon>Halobacteria</taxon>
        <taxon>Halobacteriales</taxon>
        <taxon>Haloarculaceae</taxon>
        <taxon>Haloarcula</taxon>
    </lineage>
</organism>
<proteinExistence type="predicted"/>
<evidence type="ECO:0000313" key="2">
    <source>
        <dbReference type="Proteomes" id="UP000293535"/>
    </source>
</evidence>
<dbReference type="RefSeq" id="WP_129755395.1">
    <property type="nucleotide sequence ID" value="NZ_JAFKAA010000002.1"/>
</dbReference>
<accession>A0A482T6I6</accession>
<sequence length="309" mass="32216">MPGAGSGNLAFGKETSFMGSLTDEDDDGNSDYWQFGRNESITELSLDNQLQRLRDAGLVENVESVKQAFEGAVSVEATISSDTFNDVEDIVFNDAGTSFTSGQAASSRIYAGVDYVGGTAERELIGCIPTEFTPINYTVDGMLTFSISFLYADENKSASITPSNVNSVSNATSAPHHALTLDIDGVTVTQLQSAQLSISSIARFIRGAAGPTPIDAVIAAPESTVETSAVFGSDSPSRLELAYGSVGATSPEDLVGGVSATLDVTVNGTQVSTYNLTVTPASGSWDNVINTENTEQSLTWNVDGGVSVA</sequence>
<gene>
    <name evidence="1" type="ORF">ELS20_07950</name>
</gene>
<evidence type="ECO:0000313" key="1">
    <source>
        <dbReference type="EMBL" id="RYJ09942.1"/>
    </source>
</evidence>